<reference evidence="2" key="1">
    <citation type="submission" date="2022-07" db="EMBL/GenBank/DDBJ databases">
        <authorList>
            <person name="Macas J."/>
            <person name="Novak P."/>
            <person name="Neumann P."/>
        </authorList>
    </citation>
    <scope>NUCLEOTIDE SEQUENCE</scope>
</reference>
<dbReference type="Pfam" id="PF07000">
    <property type="entry name" value="DUF1308"/>
    <property type="match status" value="1"/>
</dbReference>
<keyword evidence="3" id="KW-1185">Reference proteome</keyword>
<feature type="domain" description="DUF1308" evidence="1">
    <location>
        <begin position="281"/>
        <end position="443"/>
    </location>
</feature>
<organism evidence="2 3">
    <name type="scientific">Cuscuta epithymum</name>
    <dbReference type="NCBI Taxonomy" id="186058"/>
    <lineage>
        <taxon>Eukaryota</taxon>
        <taxon>Viridiplantae</taxon>
        <taxon>Streptophyta</taxon>
        <taxon>Embryophyta</taxon>
        <taxon>Tracheophyta</taxon>
        <taxon>Spermatophyta</taxon>
        <taxon>Magnoliopsida</taxon>
        <taxon>eudicotyledons</taxon>
        <taxon>Gunneridae</taxon>
        <taxon>Pentapetalae</taxon>
        <taxon>asterids</taxon>
        <taxon>lamiids</taxon>
        <taxon>Solanales</taxon>
        <taxon>Convolvulaceae</taxon>
        <taxon>Cuscuteae</taxon>
        <taxon>Cuscuta</taxon>
        <taxon>Cuscuta subgen. Cuscuta</taxon>
    </lineage>
</organism>
<dbReference type="InterPro" id="IPR010733">
    <property type="entry name" value="DUF1308"/>
</dbReference>
<gene>
    <name evidence="2" type="ORF">CEPIT_LOCUS43490</name>
</gene>
<dbReference type="AlphaFoldDB" id="A0AAV0GHB2"/>
<dbReference type="PANTHER" id="PTHR13379">
    <property type="entry name" value="UNCHARACTERIZED DUF1308"/>
    <property type="match status" value="1"/>
</dbReference>
<name>A0AAV0GHB2_9ASTE</name>
<proteinExistence type="predicted"/>
<dbReference type="Proteomes" id="UP001152523">
    <property type="component" value="Unassembled WGS sequence"/>
</dbReference>
<evidence type="ECO:0000259" key="1">
    <source>
        <dbReference type="Pfam" id="PF07000"/>
    </source>
</evidence>
<comment type="caution">
    <text evidence="2">The sequence shown here is derived from an EMBL/GenBank/DDBJ whole genome shotgun (WGS) entry which is preliminary data.</text>
</comment>
<dbReference type="PANTHER" id="PTHR13379:SF0">
    <property type="entry name" value="UPF0415 PROTEIN C7ORF25"/>
    <property type="match status" value="1"/>
</dbReference>
<evidence type="ECO:0000313" key="3">
    <source>
        <dbReference type="Proteomes" id="UP001152523"/>
    </source>
</evidence>
<accession>A0AAV0GHB2</accession>
<protein>
    <recommendedName>
        <fullName evidence="1">DUF1308 domain-containing protein</fullName>
    </recommendedName>
</protein>
<dbReference type="EMBL" id="CAMAPF010001122">
    <property type="protein sequence ID" value="CAH9147114.1"/>
    <property type="molecule type" value="Genomic_DNA"/>
</dbReference>
<evidence type="ECO:0000313" key="2">
    <source>
        <dbReference type="EMBL" id="CAH9147114.1"/>
    </source>
</evidence>
<sequence length="446" mass="49456">MEQTPIEEAKRRCRALISQIKNTSKSPSLWKTTLLRLVNSELSFLDRLNHSSVSHSVPLSLNIGHLEAVCCIIGHPSVTSVARVCKSIPTSPPQNRRTGDSRRYIDIVCCHNGNPVWILVSDRNPKYNDFNELRGRVLDVLKAARDSPLTVRPSSVILSFLNGLRDDVIQKLRDEFETTEFAGFGDSSSFEHELKEEEGDWVNVLPCRSFERACFLEIRIEAFYSSTELVYSKREVKIENSVEHLEMDKNTALNLGESFCSLVSRMKSWSAGDIGGNAELVNFDTTALVAAVSGISNGATLNVPESDLRARFKGNYDFVINQVAAEMMTPIHAVMSDAISGKRGIVCESVFSEFQEIVSMCGGPREKLRAQHLLEKLKVVPDSPSARVMSLPTTRKLALKNKVAFGTGDHWHAPTITANMAFVRAVSQTGMSLFTLEHSPRALVGD</sequence>